<dbReference type="HOGENOM" id="CLU_2293823_0_0_1"/>
<dbReference type="EMBL" id="GL877453">
    <property type="protein sequence ID" value="ELA46271.1"/>
    <property type="molecule type" value="Genomic_DNA"/>
</dbReference>
<protein>
    <submittedName>
        <fullName evidence="1">Uncharacterized protein</fullName>
    </submittedName>
</protein>
<accession>L2GRI7</accession>
<dbReference type="InParanoid" id="L2GRI7"/>
<dbReference type="Proteomes" id="UP000011081">
    <property type="component" value="Unassembled WGS sequence"/>
</dbReference>
<reference evidence="2" key="1">
    <citation type="submission" date="2011-03" db="EMBL/GenBank/DDBJ databases">
        <title>The genome sequence of Vavraia culicis strain floridensis.</title>
        <authorList>
            <consortium name="The Broad Institute Genome Sequencing Platform"/>
            <person name="Cuomo C."/>
            <person name="Becnel J."/>
            <person name="Sanscrainte N."/>
            <person name="Young S.K."/>
            <person name="Zeng Q."/>
            <person name="Gargeya S."/>
            <person name="Fitzgerald M."/>
            <person name="Haas B."/>
            <person name="Abouelleil A."/>
            <person name="Alvarado L."/>
            <person name="Arachchi H.M."/>
            <person name="Berlin A."/>
            <person name="Chapman S.B."/>
            <person name="Gearin G."/>
            <person name="Goldberg J."/>
            <person name="Griggs A."/>
            <person name="Gujja S."/>
            <person name="Hansen M."/>
            <person name="Heiman D."/>
            <person name="Howarth C."/>
            <person name="Larimer J."/>
            <person name="Lui A."/>
            <person name="MacDonald P.J.P."/>
            <person name="McCowen C."/>
            <person name="Montmayeur A."/>
            <person name="Murphy C."/>
            <person name="Neiman D."/>
            <person name="Pearson M."/>
            <person name="Priest M."/>
            <person name="Roberts A."/>
            <person name="Saif S."/>
            <person name="Shea T."/>
            <person name="Sisk P."/>
            <person name="Stolte C."/>
            <person name="Sykes S."/>
            <person name="Wortman J."/>
            <person name="Nusbaum C."/>
            <person name="Birren B."/>
        </authorList>
    </citation>
    <scope>NUCLEOTIDE SEQUENCE [LARGE SCALE GENOMIC DNA]</scope>
    <source>
        <strain evidence="2">floridensis</strain>
    </source>
</reference>
<keyword evidence="2" id="KW-1185">Reference proteome</keyword>
<evidence type="ECO:0000313" key="1">
    <source>
        <dbReference type="EMBL" id="ELA46271.1"/>
    </source>
</evidence>
<sequence length="101" mass="12060">MFFAEFIIPQPVATAQHPKRRQRYEANVFCPFWQNVNPGPEYVSIFCLITLRLQFYVSIAARSVTISKIIKDNTPPRHGTDIIYLTYLSFRYFWLEYTFQQ</sequence>
<dbReference type="AlphaFoldDB" id="L2GRI7"/>
<dbReference type="VEuPathDB" id="MicrosporidiaDB:VCUG_02238"/>
<organism evidence="1 2">
    <name type="scientific">Vavraia culicis (isolate floridensis)</name>
    <name type="common">Microsporidian parasite</name>
    <dbReference type="NCBI Taxonomy" id="948595"/>
    <lineage>
        <taxon>Eukaryota</taxon>
        <taxon>Fungi</taxon>
        <taxon>Fungi incertae sedis</taxon>
        <taxon>Microsporidia</taxon>
        <taxon>Pleistophoridae</taxon>
        <taxon>Vavraia</taxon>
    </lineage>
</organism>
<dbReference type="GeneID" id="19880102"/>
<name>L2GRI7_VAVCU</name>
<proteinExistence type="predicted"/>
<evidence type="ECO:0000313" key="2">
    <source>
        <dbReference type="Proteomes" id="UP000011081"/>
    </source>
</evidence>
<gene>
    <name evidence="1" type="ORF">VCUG_02238</name>
</gene>
<dbReference type="RefSeq" id="XP_008075248.1">
    <property type="nucleotide sequence ID" value="XM_008077057.1"/>
</dbReference>